<name>A0A6B8RKU3_9BACL</name>
<evidence type="ECO:0000313" key="1">
    <source>
        <dbReference type="EMBL" id="QGQ97021.1"/>
    </source>
</evidence>
<dbReference type="EMBL" id="CP034235">
    <property type="protein sequence ID" value="QGQ97021.1"/>
    <property type="molecule type" value="Genomic_DNA"/>
</dbReference>
<keyword evidence="2" id="KW-1185">Reference proteome</keyword>
<dbReference type="Proteomes" id="UP000426246">
    <property type="component" value="Chromosome"/>
</dbReference>
<dbReference type="AlphaFoldDB" id="A0A6B8RKU3"/>
<evidence type="ECO:0000313" key="2">
    <source>
        <dbReference type="Proteomes" id="UP000426246"/>
    </source>
</evidence>
<accession>A0A6B8RKU3</accession>
<reference evidence="2" key="1">
    <citation type="submission" date="2018-11" db="EMBL/GenBank/DDBJ databases">
        <title>Complete genome sequence of Paenibacillus sp. ML311-T8.</title>
        <authorList>
            <person name="Nam Y.-D."/>
            <person name="Kang J."/>
            <person name="Chung W.-H."/>
            <person name="Park Y.S."/>
        </authorList>
    </citation>
    <scope>NUCLEOTIDE SEQUENCE [LARGE SCALE GENOMIC DNA]</scope>
    <source>
        <strain evidence="2">ML311-T8</strain>
    </source>
</reference>
<sequence>MKVKLLVNKGDIKKGEIFEARIIPFMFGTAYQCIEGKLMGIGFQTNDVFELDELPINQEEFTQLQQENLQKREEVRILMGHRSELHGKVVRLESRVKRLDERNIDKHLKVTKLNEELSKAWTAYNAEHEARILLEATLEAAILDHQPVPLPQVIIDALVYYDKPDSSLTKWGILECILKEPCDLAKNARMEMFRLDIDDLVFKALVVGYIVEQPVIDPVTELAGMLNNWVDRDYSEDVSVTEQNKGFAKEIIDFVEGIKK</sequence>
<dbReference type="RefSeq" id="WP_155702120.1">
    <property type="nucleotide sequence ID" value="NZ_CP034235.1"/>
</dbReference>
<dbReference type="KEGG" id="ppsc:EHS13_20095"/>
<protein>
    <submittedName>
        <fullName evidence="1">Uncharacterized protein</fullName>
    </submittedName>
</protein>
<organism evidence="1 2">
    <name type="scientific">Paenibacillus psychroresistens</name>
    <dbReference type="NCBI Taxonomy" id="1778678"/>
    <lineage>
        <taxon>Bacteria</taxon>
        <taxon>Bacillati</taxon>
        <taxon>Bacillota</taxon>
        <taxon>Bacilli</taxon>
        <taxon>Bacillales</taxon>
        <taxon>Paenibacillaceae</taxon>
        <taxon>Paenibacillus</taxon>
    </lineage>
</organism>
<gene>
    <name evidence="1" type="ORF">EHS13_20095</name>
</gene>
<proteinExistence type="predicted"/>